<comment type="caution">
    <text evidence="6">The sequence shown here is derived from an EMBL/GenBank/DDBJ whole genome shotgun (WGS) entry which is preliminary data.</text>
</comment>
<evidence type="ECO:0000256" key="2">
    <source>
        <dbReference type="ARBA" id="ARBA00005877"/>
    </source>
</evidence>
<dbReference type="Pfam" id="PF13669">
    <property type="entry name" value="Glyoxalase_4"/>
    <property type="match status" value="1"/>
</dbReference>
<dbReference type="PROSITE" id="PS51819">
    <property type="entry name" value="VOC"/>
    <property type="match status" value="1"/>
</dbReference>
<dbReference type="PANTHER" id="PTHR11959:SF1">
    <property type="entry name" value="4-HYDROXYPHENYLPYRUVATE DIOXYGENASE"/>
    <property type="match status" value="1"/>
</dbReference>
<feature type="domain" description="VOC" evidence="5">
    <location>
        <begin position="159"/>
        <end position="296"/>
    </location>
</feature>
<accession>A0A0F9G8U6</accession>
<keyword evidence="4" id="KW-0408">Iron</keyword>
<dbReference type="GO" id="GO:0006572">
    <property type="term" value="P:L-tyrosine catabolic process"/>
    <property type="evidence" value="ECO:0007669"/>
    <property type="project" value="TreeGrafter"/>
</dbReference>
<dbReference type="EMBL" id="LAZR01018747">
    <property type="protein sequence ID" value="KKL95158.1"/>
    <property type="molecule type" value="Genomic_DNA"/>
</dbReference>
<evidence type="ECO:0000256" key="4">
    <source>
        <dbReference type="ARBA" id="ARBA00023004"/>
    </source>
</evidence>
<dbReference type="AlphaFoldDB" id="A0A0F9G8U6"/>
<evidence type="ECO:0000256" key="1">
    <source>
        <dbReference type="ARBA" id="ARBA00001962"/>
    </source>
</evidence>
<sequence>MSATLTYNPLGADSVTFVCYDVRFWQRTLKRLGFETIAPPDRGAVDHQGIVAMAHGDVNVVLADPTSRERGPEITRSLVDHGDMQVFSAAILVDDGDRARRELSTLVDCSPLETVEDPLGRAKRFRVRLPYQSTVTWEIVERLERRPLPSGDSWWKSRAVDHFAIAVADLSQWESAYHSLGFETIYVPGKEIGGEHSAMKTAAVQRGGWVVALVEGVDRKLPSQVSTYARVHGDHAIQHAAIRFDNLRETLRELLARGVQLRLRRVRQDPAAPLAIEDVLHEGRDHSGPLLQCFTKPLARRPNPNNPELHEAGFFFELIQRIAPAKQAVSKGDEQPFHDPTVIGLYRSIEYEEIGKDSGLLFADMGDYRFSEWLAGVSG</sequence>
<dbReference type="Gene3D" id="3.10.180.10">
    <property type="entry name" value="2,3-Dihydroxybiphenyl 1,2-Dioxygenase, domain 1"/>
    <property type="match status" value="2"/>
</dbReference>
<protein>
    <recommendedName>
        <fullName evidence="5">VOC domain-containing protein</fullName>
    </recommendedName>
</protein>
<evidence type="ECO:0000313" key="6">
    <source>
        <dbReference type="EMBL" id="KKL95158.1"/>
    </source>
</evidence>
<dbReference type="InterPro" id="IPR005956">
    <property type="entry name" value="4OHPhenylPyrv_dOase"/>
</dbReference>
<organism evidence="6">
    <name type="scientific">marine sediment metagenome</name>
    <dbReference type="NCBI Taxonomy" id="412755"/>
    <lineage>
        <taxon>unclassified sequences</taxon>
        <taxon>metagenomes</taxon>
        <taxon>ecological metagenomes</taxon>
    </lineage>
</organism>
<reference evidence="6" key="1">
    <citation type="journal article" date="2015" name="Nature">
        <title>Complex archaea that bridge the gap between prokaryotes and eukaryotes.</title>
        <authorList>
            <person name="Spang A."/>
            <person name="Saw J.H."/>
            <person name="Jorgensen S.L."/>
            <person name="Zaremba-Niedzwiedzka K."/>
            <person name="Martijn J."/>
            <person name="Lind A.E."/>
            <person name="van Eijk R."/>
            <person name="Schleper C."/>
            <person name="Guy L."/>
            <person name="Ettema T.J."/>
        </authorList>
    </citation>
    <scope>NUCLEOTIDE SEQUENCE</scope>
</reference>
<gene>
    <name evidence="6" type="ORF">LCGC14_1857430</name>
</gene>
<evidence type="ECO:0000259" key="5">
    <source>
        <dbReference type="PROSITE" id="PS51819"/>
    </source>
</evidence>
<dbReference type="GO" id="GO:0003868">
    <property type="term" value="F:4-hydroxyphenylpyruvate dioxygenase activity"/>
    <property type="evidence" value="ECO:0007669"/>
    <property type="project" value="InterPro"/>
</dbReference>
<dbReference type="InterPro" id="IPR037523">
    <property type="entry name" value="VOC_core"/>
</dbReference>
<comment type="similarity">
    <text evidence="2">Belongs to the 4HPPD family.</text>
</comment>
<keyword evidence="3" id="KW-0677">Repeat</keyword>
<dbReference type="InterPro" id="IPR029068">
    <property type="entry name" value="Glyas_Bleomycin-R_OHBP_Dase"/>
</dbReference>
<comment type="cofactor">
    <cofactor evidence="1">
        <name>Fe cation</name>
        <dbReference type="ChEBI" id="CHEBI:24875"/>
    </cofactor>
</comment>
<dbReference type="SUPFAM" id="SSF54593">
    <property type="entry name" value="Glyoxalase/Bleomycin resistance protein/Dihydroxybiphenyl dioxygenase"/>
    <property type="match status" value="1"/>
</dbReference>
<dbReference type="PANTHER" id="PTHR11959">
    <property type="entry name" value="4-HYDROXYPHENYLPYRUVATE DIOXYGENASE"/>
    <property type="match status" value="1"/>
</dbReference>
<name>A0A0F9G8U6_9ZZZZ</name>
<evidence type="ECO:0000256" key="3">
    <source>
        <dbReference type="ARBA" id="ARBA00022737"/>
    </source>
</evidence>
<proteinExistence type="inferred from homology"/>